<keyword evidence="1" id="KW-0472">Membrane</keyword>
<name>A0A543C037_9ACTN</name>
<feature type="transmembrane region" description="Helical" evidence="1">
    <location>
        <begin position="38"/>
        <end position="64"/>
    </location>
</feature>
<dbReference type="AlphaFoldDB" id="A0A543C037"/>
<dbReference type="Proteomes" id="UP000316096">
    <property type="component" value="Unassembled WGS sequence"/>
</dbReference>
<gene>
    <name evidence="2" type="ORF">FB559_7700</name>
</gene>
<reference evidence="2 3" key="1">
    <citation type="submission" date="2019-06" db="EMBL/GenBank/DDBJ databases">
        <title>Sequencing the genomes of 1000 actinobacteria strains.</title>
        <authorList>
            <person name="Klenk H.-P."/>
        </authorList>
    </citation>
    <scope>NUCLEOTIDE SEQUENCE [LARGE SCALE GENOMIC DNA]</scope>
    <source>
        <strain evidence="2 3">DSM 102200</strain>
    </source>
</reference>
<accession>A0A543C037</accession>
<sequence>MAAVVPAALGAFAVTAVWTFAAVNFPNLADGPAGLGGLSLWAVYVCYAPLLAWGPLLAGVTVAYHRRRTRRISSFS</sequence>
<organism evidence="2 3">
    <name type="scientific">Actinoallomurus bryophytorum</name>
    <dbReference type="NCBI Taxonomy" id="1490222"/>
    <lineage>
        <taxon>Bacteria</taxon>
        <taxon>Bacillati</taxon>
        <taxon>Actinomycetota</taxon>
        <taxon>Actinomycetes</taxon>
        <taxon>Streptosporangiales</taxon>
        <taxon>Thermomonosporaceae</taxon>
        <taxon>Actinoallomurus</taxon>
    </lineage>
</organism>
<evidence type="ECO:0000256" key="1">
    <source>
        <dbReference type="SAM" id="Phobius"/>
    </source>
</evidence>
<evidence type="ECO:0000313" key="3">
    <source>
        <dbReference type="Proteomes" id="UP000316096"/>
    </source>
</evidence>
<keyword evidence="1" id="KW-0812">Transmembrane</keyword>
<keyword evidence="1" id="KW-1133">Transmembrane helix</keyword>
<keyword evidence="3" id="KW-1185">Reference proteome</keyword>
<proteinExistence type="predicted"/>
<evidence type="ECO:0000313" key="2">
    <source>
        <dbReference type="EMBL" id="TQL90396.1"/>
    </source>
</evidence>
<comment type="caution">
    <text evidence="2">The sequence shown here is derived from an EMBL/GenBank/DDBJ whole genome shotgun (WGS) entry which is preliminary data.</text>
</comment>
<dbReference type="EMBL" id="VFOZ01000002">
    <property type="protein sequence ID" value="TQL90396.1"/>
    <property type="molecule type" value="Genomic_DNA"/>
</dbReference>
<protein>
    <submittedName>
        <fullName evidence="2">Uncharacterized protein</fullName>
    </submittedName>
</protein>